<sequence length="118" mass="12448">MPEIVFVAAAMAFMSACRMATTSPAAEDMAAVIRTAATKASSPNLFASAVNLIDAAARIGDHDAATNIRCRERISVFIWAARGRMRPQSGGHLLTVLGAQRRDASTQLSTSPNRSQSG</sequence>
<proteinExistence type="predicted"/>
<accession>Q1MGJ0</accession>
<reference evidence="2 3" key="1">
    <citation type="journal article" date="2006" name="Genome Biol.">
        <title>The genome of Rhizobium leguminosarum has recognizable core and accessory components.</title>
        <authorList>
            <person name="Young J.W."/>
            <person name="Crossman L.C."/>
            <person name="Johnston A.W.B."/>
            <person name="Thomson N.R."/>
            <person name="Ghazoui Z.F."/>
            <person name="Hull K.H."/>
            <person name="Wexler M."/>
            <person name="Curson A.R.J."/>
            <person name="Todd J.D."/>
            <person name="Poole P.S."/>
            <person name="Mauchline T.H."/>
            <person name="East A.K."/>
            <person name="Quail M.A."/>
            <person name="Churcher C."/>
            <person name="Arrowsmith C."/>
            <person name="Cherevach A."/>
            <person name="Chillingworth T."/>
            <person name="Clarke K."/>
            <person name="Cronin A."/>
            <person name="Davis P."/>
            <person name="Fraser A."/>
            <person name="Hance Z."/>
            <person name="Hauser H."/>
            <person name="Jagels K."/>
            <person name="Moule S."/>
            <person name="Mungall K."/>
            <person name="Norbertczak H."/>
            <person name="Rabbinowitsch E."/>
            <person name="Sanders M."/>
            <person name="Simmonds M."/>
            <person name="Whitehead S."/>
            <person name="Parkhill J."/>
        </authorList>
    </citation>
    <scope>NUCLEOTIDE SEQUENCE [LARGE SCALE GENOMIC DNA]</scope>
    <source>
        <strain evidence="3">DSM 114642 / LMG 32736 / 3841</strain>
    </source>
</reference>
<dbReference type="KEGG" id="rle:RL2438"/>
<dbReference type="Proteomes" id="UP000006575">
    <property type="component" value="Chromosome"/>
</dbReference>
<keyword evidence="1" id="KW-0732">Signal</keyword>
<dbReference type="EMBL" id="AM236080">
    <property type="protein sequence ID" value="CAK07929.1"/>
    <property type="molecule type" value="Genomic_DNA"/>
</dbReference>
<feature type="chain" id="PRO_5004193983" description="Lipoprotein" evidence="1">
    <location>
        <begin position="21"/>
        <end position="118"/>
    </location>
</feature>
<dbReference type="HOGENOM" id="CLU_2071205_0_0_5"/>
<evidence type="ECO:0000313" key="3">
    <source>
        <dbReference type="Proteomes" id="UP000006575"/>
    </source>
</evidence>
<protein>
    <recommendedName>
        <fullName evidence="4">Lipoprotein</fullName>
    </recommendedName>
</protein>
<keyword evidence="3" id="KW-1185">Reference proteome</keyword>
<feature type="signal peptide" evidence="1">
    <location>
        <begin position="1"/>
        <end position="20"/>
    </location>
</feature>
<dbReference type="EnsemblBacteria" id="CAK07929">
    <property type="protein sequence ID" value="CAK07929"/>
    <property type="gene ID" value="RL2438"/>
</dbReference>
<evidence type="ECO:0008006" key="4">
    <source>
        <dbReference type="Google" id="ProtNLM"/>
    </source>
</evidence>
<evidence type="ECO:0000313" key="2">
    <source>
        <dbReference type="EMBL" id="CAK07929.1"/>
    </source>
</evidence>
<dbReference type="AlphaFoldDB" id="Q1MGJ0"/>
<name>Q1MGJ0_RHIJ3</name>
<gene>
    <name evidence="2" type="ordered locus">RL2438</name>
</gene>
<evidence type="ECO:0000256" key="1">
    <source>
        <dbReference type="SAM" id="SignalP"/>
    </source>
</evidence>
<organism evidence="2 3">
    <name type="scientific">Rhizobium johnstonii (strain DSM 114642 / LMG 32736 / 3841)</name>
    <name type="common">Rhizobium leguminosarum bv. viciae</name>
    <dbReference type="NCBI Taxonomy" id="216596"/>
    <lineage>
        <taxon>Bacteria</taxon>
        <taxon>Pseudomonadati</taxon>
        <taxon>Pseudomonadota</taxon>
        <taxon>Alphaproteobacteria</taxon>
        <taxon>Hyphomicrobiales</taxon>
        <taxon>Rhizobiaceae</taxon>
        <taxon>Rhizobium/Agrobacterium group</taxon>
        <taxon>Rhizobium</taxon>
        <taxon>Rhizobium johnstonii</taxon>
    </lineage>
</organism>